<dbReference type="PROSITE" id="PS50850">
    <property type="entry name" value="MFS"/>
    <property type="match status" value="1"/>
</dbReference>
<dbReference type="CDD" id="cd17324">
    <property type="entry name" value="MFS_NepI_like"/>
    <property type="match status" value="1"/>
</dbReference>
<feature type="transmembrane region" description="Helical" evidence="7">
    <location>
        <begin position="77"/>
        <end position="98"/>
    </location>
</feature>
<dbReference type="Proteomes" id="UP000030643">
    <property type="component" value="Unassembled WGS sequence"/>
</dbReference>
<dbReference type="InterPro" id="IPR011701">
    <property type="entry name" value="MFS"/>
</dbReference>
<evidence type="ECO:0000256" key="5">
    <source>
        <dbReference type="ARBA" id="ARBA00022989"/>
    </source>
</evidence>
<evidence type="ECO:0000256" key="7">
    <source>
        <dbReference type="SAM" id="Phobius"/>
    </source>
</evidence>
<dbReference type="PANTHER" id="PTHR43124:SF3">
    <property type="entry name" value="CHLORAMPHENICOL EFFLUX PUMP RV0191"/>
    <property type="match status" value="1"/>
</dbReference>
<dbReference type="eggNOG" id="COG2814">
    <property type="taxonomic scope" value="Bacteria"/>
</dbReference>
<keyword evidence="3" id="KW-1003">Cell membrane</keyword>
<feature type="transmembrane region" description="Helical" evidence="7">
    <location>
        <begin position="104"/>
        <end position="125"/>
    </location>
</feature>
<accession>A0A069CVI0</accession>
<evidence type="ECO:0000259" key="8">
    <source>
        <dbReference type="PROSITE" id="PS50850"/>
    </source>
</evidence>
<keyword evidence="4 7" id="KW-0812">Transmembrane</keyword>
<name>A0A069CVI0_WEIOS</name>
<evidence type="ECO:0000256" key="6">
    <source>
        <dbReference type="ARBA" id="ARBA00023136"/>
    </source>
</evidence>
<dbReference type="SUPFAM" id="SSF103473">
    <property type="entry name" value="MFS general substrate transporter"/>
    <property type="match status" value="1"/>
</dbReference>
<dbReference type="RefSeq" id="WP_027699365.1">
    <property type="nucleotide sequence ID" value="NZ_DF820492.1"/>
</dbReference>
<proteinExistence type="predicted"/>
<evidence type="ECO:0000313" key="10">
    <source>
        <dbReference type="Proteomes" id="UP000030643"/>
    </source>
</evidence>
<keyword evidence="6 7" id="KW-0472">Membrane</keyword>
<dbReference type="EMBL" id="DF820492">
    <property type="protein sequence ID" value="GAK31387.1"/>
    <property type="molecule type" value="Genomic_DNA"/>
</dbReference>
<evidence type="ECO:0000256" key="2">
    <source>
        <dbReference type="ARBA" id="ARBA00022448"/>
    </source>
</evidence>
<reference evidence="10" key="1">
    <citation type="journal article" date="2014" name="Genome Announc.">
        <title>Draft genome sequence of Weissella oryzae SG25T, isolated from fermented rice grains.</title>
        <authorList>
            <person name="Tanizawa Y."/>
            <person name="Fujisawa T."/>
            <person name="Mochizuki T."/>
            <person name="Kaminuma E."/>
            <person name="Suzuki Y."/>
            <person name="Nakamura Y."/>
            <person name="Tohno M."/>
        </authorList>
    </citation>
    <scope>NUCLEOTIDE SEQUENCE [LARGE SCALE GENOMIC DNA]</scope>
    <source>
        <strain evidence="10">DSM 25784 / JCM 18191 / LMG 30913 / SG25</strain>
    </source>
</reference>
<keyword evidence="2" id="KW-0813">Transport</keyword>
<dbReference type="GO" id="GO:0022857">
    <property type="term" value="F:transmembrane transporter activity"/>
    <property type="evidence" value="ECO:0007669"/>
    <property type="project" value="InterPro"/>
</dbReference>
<evidence type="ECO:0000313" key="9">
    <source>
        <dbReference type="EMBL" id="GAK31387.1"/>
    </source>
</evidence>
<comment type="subcellular location">
    <subcellularLocation>
        <location evidence="1">Cell membrane</location>
        <topology evidence="1">Multi-pass membrane protein</topology>
    </subcellularLocation>
</comment>
<organism evidence="9 10">
    <name type="scientific">Weissella oryzae (strain DSM 25784 / JCM 18191 / LMG 30913 / SG25)</name>
    <dbReference type="NCBI Taxonomy" id="1329250"/>
    <lineage>
        <taxon>Bacteria</taxon>
        <taxon>Bacillati</taxon>
        <taxon>Bacillota</taxon>
        <taxon>Bacilli</taxon>
        <taxon>Lactobacillales</taxon>
        <taxon>Lactobacillaceae</taxon>
        <taxon>Weissella</taxon>
    </lineage>
</organism>
<dbReference type="OrthoDB" id="9803913at2"/>
<keyword evidence="10" id="KW-1185">Reference proteome</keyword>
<dbReference type="InterPro" id="IPR036259">
    <property type="entry name" value="MFS_trans_sf"/>
</dbReference>
<keyword evidence="5 7" id="KW-1133">Transmembrane helix</keyword>
<gene>
    <name evidence="9" type="ORF">WOSG25_090850</name>
</gene>
<dbReference type="InterPro" id="IPR020846">
    <property type="entry name" value="MFS_dom"/>
</dbReference>
<feature type="transmembrane region" description="Helical" evidence="7">
    <location>
        <begin position="350"/>
        <end position="367"/>
    </location>
</feature>
<evidence type="ECO:0000256" key="1">
    <source>
        <dbReference type="ARBA" id="ARBA00004651"/>
    </source>
</evidence>
<protein>
    <submittedName>
        <fullName evidence="9">MFS transporter, DHA1 family, arabinose polymer transporter</fullName>
    </submittedName>
</protein>
<feature type="transmembrane region" description="Helical" evidence="7">
    <location>
        <begin position="51"/>
        <end position="70"/>
    </location>
</feature>
<feature type="transmembrane region" description="Helical" evidence="7">
    <location>
        <begin position="167"/>
        <end position="187"/>
    </location>
</feature>
<feature type="transmembrane region" description="Helical" evidence="7">
    <location>
        <begin position="137"/>
        <end position="155"/>
    </location>
</feature>
<dbReference type="PANTHER" id="PTHR43124">
    <property type="entry name" value="PURINE EFFLUX PUMP PBUE"/>
    <property type="match status" value="1"/>
</dbReference>
<sequence length="403" mass="43325">MISVNKNRFLNVQVFLLFMLCFLLGLSEFIMVGVLPQIAHAINVPITAVGNLVSYFAIAYVILAPFGAALSSRFQRFPLLLTLLIFFLSGNMLAAISWNYWSLVVARLIGASVAGTLTAVALTFAPDLVDLANRTRFLAWVYSGFSIAAVLGVPIGSFITNQIGWRVTFWLINVLTILLICAVYVTIPRTSAVVTQNKTNIFTQFKIFTDLRILLACGIVVFGAAGTYSFYTYITPLLINYIHIPKTWSGLGLVVIGLAGLCGNIYSGKLAAQGSGIEPATKLWKVLLAQLLALIIFTLVMNNFIALSLVLLSLSLMMYLQNSPAQVLFVDVQASTGLGSTNLAAALQSIAWNGGIALGSGFASLIVAHIGMRWIGLSGVTFAILALLCVGALGRLKNHLVHA</sequence>
<feature type="transmembrane region" description="Helical" evidence="7">
    <location>
        <begin position="374"/>
        <end position="394"/>
    </location>
</feature>
<dbReference type="Pfam" id="PF07690">
    <property type="entry name" value="MFS_1"/>
    <property type="match status" value="1"/>
</dbReference>
<evidence type="ECO:0000256" key="3">
    <source>
        <dbReference type="ARBA" id="ARBA00022475"/>
    </source>
</evidence>
<dbReference type="AlphaFoldDB" id="A0A069CVI0"/>
<feature type="transmembrane region" description="Helical" evidence="7">
    <location>
        <begin position="207"/>
        <end position="228"/>
    </location>
</feature>
<feature type="domain" description="Major facilitator superfamily (MFS) profile" evidence="8">
    <location>
        <begin position="13"/>
        <end position="398"/>
    </location>
</feature>
<dbReference type="InterPro" id="IPR050189">
    <property type="entry name" value="MFS_Efflux_Transporters"/>
</dbReference>
<dbReference type="GO" id="GO:0005886">
    <property type="term" value="C:plasma membrane"/>
    <property type="evidence" value="ECO:0007669"/>
    <property type="project" value="UniProtKB-SubCell"/>
</dbReference>
<feature type="transmembrane region" description="Helical" evidence="7">
    <location>
        <begin position="248"/>
        <end position="266"/>
    </location>
</feature>
<dbReference type="Gene3D" id="1.20.1250.20">
    <property type="entry name" value="MFS general substrate transporter like domains"/>
    <property type="match status" value="1"/>
</dbReference>
<evidence type="ECO:0000256" key="4">
    <source>
        <dbReference type="ARBA" id="ARBA00022692"/>
    </source>
</evidence>
<feature type="transmembrane region" description="Helical" evidence="7">
    <location>
        <begin position="287"/>
        <end position="320"/>
    </location>
</feature>